<name>A0A6G1VSV7_9BACT</name>
<dbReference type="InterPro" id="IPR029060">
    <property type="entry name" value="PIN-like_dom_sf"/>
</dbReference>
<dbReference type="PANTHER" id="PTHR34610">
    <property type="entry name" value="SSL7007 PROTEIN"/>
    <property type="match status" value="1"/>
</dbReference>
<dbReference type="Gene3D" id="3.40.50.1010">
    <property type="entry name" value="5'-nuclease"/>
    <property type="match status" value="1"/>
</dbReference>
<comment type="caution">
    <text evidence="3">The sequence shown here is derived from an EMBL/GenBank/DDBJ whole genome shotgun (WGS) entry which is preliminary data.</text>
</comment>
<evidence type="ECO:0000313" key="2">
    <source>
        <dbReference type="EMBL" id="MCP9565598.1"/>
    </source>
</evidence>
<evidence type="ECO:0000313" key="4">
    <source>
        <dbReference type="Proteomes" id="UP000477980"/>
    </source>
</evidence>
<dbReference type="PANTHER" id="PTHR34610:SF3">
    <property type="entry name" value="SSL7007 PROTEIN"/>
    <property type="match status" value="1"/>
</dbReference>
<reference evidence="3 4" key="1">
    <citation type="submission" date="2019-09" db="EMBL/GenBank/DDBJ databases">
        <title>Distinct polysaccharide growth profiles of human intestinal Prevotella copri isolates.</title>
        <authorList>
            <person name="Fehlner-Peach H."/>
            <person name="Magnabosco C."/>
            <person name="Raghavan V."/>
            <person name="Scher J.U."/>
            <person name="Tett A."/>
            <person name="Cox L.M."/>
            <person name="Gottsegen C."/>
            <person name="Watters A."/>
            <person name="Wiltshire- Gordon J.D."/>
            <person name="Segata N."/>
            <person name="Bonneau R."/>
            <person name="Littman D.R."/>
        </authorList>
    </citation>
    <scope>NUCLEOTIDE SEQUENCE [LARGE SCALE GENOMIC DNA]</scope>
    <source>
        <strain evidence="3">IAA917</strain>
        <strain evidence="4">iAA917</strain>
    </source>
</reference>
<dbReference type="AlphaFoldDB" id="A0A6G1VSV7"/>
<feature type="domain" description="PIN" evidence="1">
    <location>
        <begin position="1"/>
        <end position="112"/>
    </location>
</feature>
<dbReference type="EMBL" id="JANDWZ010000041">
    <property type="protein sequence ID" value="MCP9565598.1"/>
    <property type="molecule type" value="Genomic_DNA"/>
</dbReference>
<reference evidence="2" key="2">
    <citation type="submission" date="2022-07" db="EMBL/GenBank/DDBJ databases">
        <title>Prevotella copri.</title>
        <authorList>
            <person name="Yang C."/>
        </authorList>
    </citation>
    <scope>NUCLEOTIDE SEQUENCE</scope>
    <source>
        <strain evidence="2">HF2107</strain>
    </source>
</reference>
<dbReference type="NCBIfam" id="TIGR00305">
    <property type="entry name" value="putative toxin-antitoxin system toxin component, PIN family"/>
    <property type="match status" value="1"/>
</dbReference>
<accession>A0A6G1VSV7</accession>
<dbReference type="Proteomes" id="UP001205531">
    <property type="component" value="Unassembled WGS sequence"/>
</dbReference>
<dbReference type="SMART" id="SM00670">
    <property type="entry name" value="PINc"/>
    <property type="match status" value="1"/>
</dbReference>
<dbReference type="InterPro" id="IPR002716">
    <property type="entry name" value="PIN_dom"/>
</dbReference>
<dbReference type="RefSeq" id="WP_118311227.1">
    <property type="nucleotide sequence ID" value="NZ_JANDWY010000037.1"/>
</dbReference>
<dbReference type="EMBL" id="VZAH01000160">
    <property type="protein sequence ID" value="MQP15803.1"/>
    <property type="molecule type" value="Genomic_DNA"/>
</dbReference>
<evidence type="ECO:0000259" key="1">
    <source>
        <dbReference type="SMART" id="SM00670"/>
    </source>
</evidence>
<dbReference type="OrthoDB" id="9802590at2"/>
<evidence type="ECO:0000313" key="3">
    <source>
        <dbReference type="EMBL" id="MQP15803.1"/>
    </source>
</evidence>
<organism evidence="3 4">
    <name type="scientific">Segatella copri</name>
    <dbReference type="NCBI Taxonomy" id="165179"/>
    <lineage>
        <taxon>Bacteria</taxon>
        <taxon>Pseudomonadati</taxon>
        <taxon>Bacteroidota</taxon>
        <taxon>Bacteroidia</taxon>
        <taxon>Bacteroidales</taxon>
        <taxon>Prevotellaceae</taxon>
        <taxon>Segatella</taxon>
    </lineage>
</organism>
<gene>
    <name evidence="3" type="ORF">F7D25_15650</name>
    <name evidence="2" type="ORF">NNC64_13765</name>
</gene>
<dbReference type="Pfam" id="PF13470">
    <property type="entry name" value="PIN_3"/>
    <property type="match status" value="1"/>
</dbReference>
<proteinExistence type="predicted"/>
<sequence length="137" mass="15756">MNIVLDTNSLIMSIAPRSPYRKVWNAFLRGDYNLCVSNEIIEEYSEVLSRNISPQVSEAIVYAILTRPNVIRKDPHYTFALIEADKDDNKFVDCAIAANAKCIVTEDKHFKVLENIPFPKVEVIGIEDFKCYLDKWI</sequence>
<dbReference type="SUPFAM" id="SSF88723">
    <property type="entry name" value="PIN domain-like"/>
    <property type="match status" value="1"/>
</dbReference>
<dbReference type="InterPro" id="IPR002850">
    <property type="entry name" value="PIN_toxin-like"/>
</dbReference>
<protein>
    <submittedName>
        <fullName evidence="2 3">Toxin-antitoxin system toxin component, PIN family</fullName>
    </submittedName>
</protein>
<dbReference type="Proteomes" id="UP000477980">
    <property type="component" value="Unassembled WGS sequence"/>
</dbReference>